<dbReference type="PANTHER" id="PTHR33048:SF129">
    <property type="entry name" value="INTEGRAL MEMBRANE PROTEIN-RELATED"/>
    <property type="match status" value="1"/>
</dbReference>
<feature type="compositionally biased region" description="Polar residues" evidence="6">
    <location>
        <begin position="381"/>
        <end position="391"/>
    </location>
</feature>
<evidence type="ECO:0000256" key="6">
    <source>
        <dbReference type="SAM" id="MobiDB-lite"/>
    </source>
</evidence>
<evidence type="ECO:0000256" key="7">
    <source>
        <dbReference type="SAM" id="Phobius"/>
    </source>
</evidence>
<accession>A0A9P4MRH2</accession>
<feature type="compositionally biased region" description="Basic and acidic residues" evidence="6">
    <location>
        <begin position="392"/>
        <end position="408"/>
    </location>
</feature>
<dbReference type="AlphaFoldDB" id="A0A9P4MRH2"/>
<comment type="similarity">
    <text evidence="5">Belongs to the SAT4 family.</text>
</comment>
<dbReference type="GO" id="GO:0016020">
    <property type="term" value="C:membrane"/>
    <property type="evidence" value="ECO:0007669"/>
    <property type="project" value="UniProtKB-SubCell"/>
</dbReference>
<feature type="transmembrane region" description="Helical" evidence="7">
    <location>
        <begin position="20"/>
        <end position="39"/>
    </location>
</feature>
<dbReference type="PANTHER" id="PTHR33048">
    <property type="entry name" value="PTH11-LIKE INTEGRAL MEMBRANE PROTEIN (AFU_ORTHOLOGUE AFUA_5G11245)"/>
    <property type="match status" value="1"/>
</dbReference>
<sequence>MGPPDPSTIPAVLSPNAINLGHAFAGVAIPLNIIAFIVFSGRVWTRSHPVFRLQWDDYIFTVAYILVLVDSILLLATIPWVFNKDPATVTLADVQDAFRLALLAQPIWAWSMAAIKIGIAAMLLRLQQQANWRRFLWAMIVIQVIMAIYNTFAQLFQCIPLRGAWDLLGVVEKKCWSDRAIRTSSISVSVVNVATDIVFSLIPITFLRKVQRPLRERIIIGILMALGLFASGASIAKVVAATKFGATGDGTAEGINVGMWSCLEELVGFIAACIPCLKQPFQRVLSHFNLISLPKATTYGGSYGEMGDRTTSGRSKMTGSYNASRSGTRPNAIKLKDLRTIDSHSEEDILPRDEPCKGGEIWLTTEVQMEEERVGRDLESQQHSPATWSGDTHSEDAESWPERMHGKQ</sequence>
<feature type="transmembrane region" description="Helical" evidence="7">
    <location>
        <begin position="59"/>
        <end position="82"/>
    </location>
</feature>
<evidence type="ECO:0000313" key="9">
    <source>
        <dbReference type="EMBL" id="KAF2196988.1"/>
    </source>
</evidence>
<evidence type="ECO:0000256" key="5">
    <source>
        <dbReference type="ARBA" id="ARBA00038359"/>
    </source>
</evidence>
<feature type="transmembrane region" description="Helical" evidence="7">
    <location>
        <begin position="218"/>
        <end position="236"/>
    </location>
</feature>
<feature type="transmembrane region" description="Helical" evidence="7">
    <location>
        <begin position="186"/>
        <end position="206"/>
    </location>
</feature>
<evidence type="ECO:0000256" key="4">
    <source>
        <dbReference type="ARBA" id="ARBA00023136"/>
    </source>
</evidence>
<keyword evidence="4 7" id="KW-0472">Membrane</keyword>
<evidence type="ECO:0000313" key="10">
    <source>
        <dbReference type="Proteomes" id="UP000799536"/>
    </source>
</evidence>
<evidence type="ECO:0000259" key="8">
    <source>
        <dbReference type="Pfam" id="PF20684"/>
    </source>
</evidence>
<evidence type="ECO:0000256" key="3">
    <source>
        <dbReference type="ARBA" id="ARBA00022989"/>
    </source>
</evidence>
<feature type="transmembrane region" description="Helical" evidence="7">
    <location>
        <begin position="136"/>
        <end position="156"/>
    </location>
</feature>
<dbReference type="Proteomes" id="UP000799536">
    <property type="component" value="Unassembled WGS sequence"/>
</dbReference>
<dbReference type="InterPro" id="IPR049326">
    <property type="entry name" value="Rhodopsin_dom_fungi"/>
</dbReference>
<feature type="domain" description="Rhodopsin" evidence="8">
    <location>
        <begin position="42"/>
        <end position="283"/>
    </location>
</feature>
<feature type="region of interest" description="Disordered" evidence="6">
    <location>
        <begin position="369"/>
        <end position="408"/>
    </location>
</feature>
<comment type="caution">
    <text evidence="9">The sequence shown here is derived from an EMBL/GenBank/DDBJ whole genome shotgun (WGS) entry which is preliminary data.</text>
</comment>
<dbReference type="InterPro" id="IPR052337">
    <property type="entry name" value="SAT4-like"/>
</dbReference>
<organism evidence="9 10">
    <name type="scientific">Delitschia confertaspora ATCC 74209</name>
    <dbReference type="NCBI Taxonomy" id="1513339"/>
    <lineage>
        <taxon>Eukaryota</taxon>
        <taxon>Fungi</taxon>
        <taxon>Dikarya</taxon>
        <taxon>Ascomycota</taxon>
        <taxon>Pezizomycotina</taxon>
        <taxon>Dothideomycetes</taxon>
        <taxon>Pleosporomycetidae</taxon>
        <taxon>Pleosporales</taxon>
        <taxon>Delitschiaceae</taxon>
        <taxon>Delitschia</taxon>
    </lineage>
</organism>
<dbReference type="Pfam" id="PF20684">
    <property type="entry name" value="Fung_rhodopsin"/>
    <property type="match status" value="1"/>
</dbReference>
<dbReference type="OrthoDB" id="5022096at2759"/>
<keyword evidence="10" id="KW-1185">Reference proteome</keyword>
<evidence type="ECO:0000256" key="2">
    <source>
        <dbReference type="ARBA" id="ARBA00022692"/>
    </source>
</evidence>
<evidence type="ECO:0000256" key="1">
    <source>
        <dbReference type="ARBA" id="ARBA00004141"/>
    </source>
</evidence>
<keyword evidence="3 7" id="KW-1133">Transmembrane helix</keyword>
<feature type="compositionally biased region" description="Basic and acidic residues" evidence="6">
    <location>
        <begin position="370"/>
        <end position="380"/>
    </location>
</feature>
<protein>
    <recommendedName>
        <fullName evidence="8">Rhodopsin domain-containing protein</fullName>
    </recommendedName>
</protein>
<feature type="transmembrane region" description="Helical" evidence="7">
    <location>
        <begin position="102"/>
        <end position="124"/>
    </location>
</feature>
<keyword evidence="2 7" id="KW-0812">Transmembrane</keyword>
<dbReference type="EMBL" id="ML994293">
    <property type="protein sequence ID" value="KAF2196988.1"/>
    <property type="molecule type" value="Genomic_DNA"/>
</dbReference>
<gene>
    <name evidence="9" type="ORF">GQ43DRAFT_382052</name>
</gene>
<comment type="subcellular location">
    <subcellularLocation>
        <location evidence="1">Membrane</location>
        <topology evidence="1">Multi-pass membrane protein</topology>
    </subcellularLocation>
</comment>
<feature type="compositionally biased region" description="Polar residues" evidence="6">
    <location>
        <begin position="309"/>
        <end position="328"/>
    </location>
</feature>
<feature type="region of interest" description="Disordered" evidence="6">
    <location>
        <begin position="304"/>
        <end position="328"/>
    </location>
</feature>
<reference evidence="9" key="1">
    <citation type="journal article" date="2020" name="Stud. Mycol.">
        <title>101 Dothideomycetes genomes: a test case for predicting lifestyles and emergence of pathogens.</title>
        <authorList>
            <person name="Haridas S."/>
            <person name="Albert R."/>
            <person name="Binder M."/>
            <person name="Bloem J."/>
            <person name="Labutti K."/>
            <person name="Salamov A."/>
            <person name="Andreopoulos B."/>
            <person name="Baker S."/>
            <person name="Barry K."/>
            <person name="Bills G."/>
            <person name="Bluhm B."/>
            <person name="Cannon C."/>
            <person name="Castanera R."/>
            <person name="Culley D."/>
            <person name="Daum C."/>
            <person name="Ezra D."/>
            <person name="Gonzalez J."/>
            <person name="Henrissat B."/>
            <person name="Kuo A."/>
            <person name="Liang C."/>
            <person name="Lipzen A."/>
            <person name="Lutzoni F."/>
            <person name="Magnuson J."/>
            <person name="Mondo S."/>
            <person name="Nolan M."/>
            <person name="Ohm R."/>
            <person name="Pangilinan J."/>
            <person name="Park H.-J."/>
            <person name="Ramirez L."/>
            <person name="Alfaro M."/>
            <person name="Sun H."/>
            <person name="Tritt A."/>
            <person name="Yoshinaga Y."/>
            <person name="Zwiers L.-H."/>
            <person name="Turgeon B."/>
            <person name="Goodwin S."/>
            <person name="Spatafora J."/>
            <person name="Crous P."/>
            <person name="Grigoriev I."/>
        </authorList>
    </citation>
    <scope>NUCLEOTIDE SEQUENCE</scope>
    <source>
        <strain evidence="9">ATCC 74209</strain>
    </source>
</reference>
<name>A0A9P4MRH2_9PLEO</name>
<proteinExistence type="inferred from homology"/>